<keyword evidence="2" id="KW-0479">Metal-binding</keyword>
<dbReference type="GO" id="GO:0005509">
    <property type="term" value="F:calcium ion binding"/>
    <property type="evidence" value="ECO:0007669"/>
    <property type="project" value="InterPro"/>
</dbReference>
<dbReference type="InterPro" id="IPR011992">
    <property type="entry name" value="EF-hand-dom_pair"/>
</dbReference>
<dbReference type="SMART" id="SM00054">
    <property type="entry name" value="EFh"/>
    <property type="match status" value="3"/>
</dbReference>
<dbReference type="Gene3D" id="1.10.238.10">
    <property type="entry name" value="EF-hand"/>
    <property type="match status" value="1"/>
</dbReference>
<organism evidence="6 7">
    <name type="scientific">Romanomermis culicivorax</name>
    <name type="common">Nematode worm</name>
    <dbReference type="NCBI Taxonomy" id="13658"/>
    <lineage>
        <taxon>Eukaryota</taxon>
        <taxon>Metazoa</taxon>
        <taxon>Ecdysozoa</taxon>
        <taxon>Nematoda</taxon>
        <taxon>Enoplea</taxon>
        <taxon>Dorylaimia</taxon>
        <taxon>Mermithida</taxon>
        <taxon>Mermithoidea</taxon>
        <taxon>Mermithidae</taxon>
        <taxon>Romanomermis</taxon>
    </lineage>
</organism>
<protein>
    <submittedName>
        <fullName evidence="7">EF-hand domain-containing protein</fullName>
    </submittedName>
</protein>
<dbReference type="Pfam" id="PF00036">
    <property type="entry name" value="EF-hand_1"/>
    <property type="match status" value="1"/>
</dbReference>
<dbReference type="PANTHER" id="PTHR23055:SF167">
    <property type="entry name" value="EF-HAND DOMAIN-CONTAINING PROTEIN"/>
    <property type="match status" value="1"/>
</dbReference>
<feature type="domain" description="EF-hand" evidence="5">
    <location>
        <begin position="103"/>
        <end position="138"/>
    </location>
</feature>
<dbReference type="AlphaFoldDB" id="A0A915JAN4"/>
<evidence type="ECO:0000313" key="6">
    <source>
        <dbReference type="Proteomes" id="UP000887565"/>
    </source>
</evidence>
<feature type="domain" description="EF-hand" evidence="5">
    <location>
        <begin position="139"/>
        <end position="174"/>
    </location>
</feature>
<evidence type="ECO:0000313" key="7">
    <source>
        <dbReference type="WBParaSite" id="nRc.2.0.1.t23539-RA"/>
    </source>
</evidence>
<dbReference type="PROSITE" id="PS50222">
    <property type="entry name" value="EF_HAND_2"/>
    <property type="match status" value="3"/>
</dbReference>
<name>A0A915JAN4_ROMCU</name>
<dbReference type="PANTHER" id="PTHR23055">
    <property type="entry name" value="CALCIUM BINDING PROTEINS"/>
    <property type="match status" value="1"/>
</dbReference>
<proteinExistence type="inferred from homology"/>
<dbReference type="Proteomes" id="UP000887565">
    <property type="component" value="Unplaced"/>
</dbReference>
<dbReference type="InterPro" id="IPR028846">
    <property type="entry name" value="Recoverin"/>
</dbReference>
<comment type="similarity">
    <text evidence="1">Belongs to the recoverin family.</text>
</comment>
<dbReference type="Pfam" id="PF13499">
    <property type="entry name" value="EF-hand_7"/>
    <property type="match status" value="1"/>
</dbReference>
<evidence type="ECO:0000256" key="1">
    <source>
        <dbReference type="ARBA" id="ARBA00006049"/>
    </source>
</evidence>
<sequence>MSRGLKFDWRRLPRQPCREVFSYYTYFTLETGAIDLEGSLFNVYRPETLQQLCKLTKFSKKELQIMYRGFKEGCTSGLLTLEQFKDIYARFFPQGGDVDVLMNSSHYATFIFNTFDTDSNGQISFDEFVLGLSVLSRGSEDEKLRWVFNLYDLDHDGYLSRHDIETVLSSIYDMMGPHTNPPVEEHTIRQHADDIFGRMDKNCDGLITFREFLISCKKDVDIIQSLHLFDTVFSTGANPSRSNLSKISC</sequence>
<dbReference type="PRINTS" id="PR00450">
    <property type="entry name" value="RECOVERIN"/>
</dbReference>
<accession>A0A915JAN4</accession>
<keyword evidence="6" id="KW-1185">Reference proteome</keyword>
<feature type="domain" description="EF-hand" evidence="5">
    <location>
        <begin position="187"/>
        <end position="222"/>
    </location>
</feature>
<evidence type="ECO:0000256" key="3">
    <source>
        <dbReference type="ARBA" id="ARBA00022737"/>
    </source>
</evidence>
<dbReference type="WBParaSite" id="nRc.2.0.1.t23539-RA">
    <property type="protein sequence ID" value="nRc.2.0.1.t23539-RA"/>
    <property type="gene ID" value="nRc.2.0.1.g23539"/>
</dbReference>
<evidence type="ECO:0000256" key="2">
    <source>
        <dbReference type="ARBA" id="ARBA00022723"/>
    </source>
</evidence>
<keyword evidence="4" id="KW-0106">Calcium</keyword>
<evidence type="ECO:0000256" key="4">
    <source>
        <dbReference type="ARBA" id="ARBA00022837"/>
    </source>
</evidence>
<dbReference type="InterPro" id="IPR018247">
    <property type="entry name" value="EF_Hand_1_Ca_BS"/>
</dbReference>
<evidence type="ECO:0000259" key="5">
    <source>
        <dbReference type="PROSITE" id="PS50222"/>
    </source>
</evidence>
<dbReference type="OMA" id="EFMEICS"/>
<dbReference type="InterPro" id="IPR002048">
    <property type="entry name" value="EF_hand_dom"/>
</dbReference>
<dbReference type="SUPFAM" id="SSF47473">
    <property type="entry name" value="EF-hand"/>
    <property type="match status" value="1"/>
</dbReference>
<keyword evidence="3" id="KW-0677">Repeat</keyword>
<dbReference type="CDD" id="cd00051">
    <property type="entry name" value="EFh"/>
    <property type="match status" value="2"/>
</dbReference>
<dbReference type="FunFam" id="1.10.238.10:FF:000009">
    <property type="entry name" value="Visinin-like protein 1"/>
    <property type="match status" value="1"/>
</dbReference>
<reference evidence="7" key="1">
    <citation type="submission" date="2022-11" db="UniProtKB">
        <authorList>
            <consortium name="WormBaseParasite"/>
        </authorList>
    </citation>
    <scope>IDENTIFICATION</scope>
</reference>
<dbReference type="PROSITE" id="PS00018">
    <property type="entry name" value="EF_HAND_1"/>
    <property type="match status" value="3"/>
</dbReference>